<accession>A0A7R7DPV0</accession>
<organism evidence="1 2">
    <name type="scientific">Actinocatenispora thailandica</name>
    <dbReference type="NCBI Taxonomy" id="227318"/>
    <lineage>
        <taxon>Bacteria</taxon>
        <taxon>Bacillati</taxon>
        <taxon>Actinomycetota</taxon>
        <taxon>Actinomycetes</taxon>
        <taxon>Micromonosporales</taxon>
        <taxon>Micromonosporaceae</taxon>
        <taxon>Actinocatenispora</taxon>
    </lineage>
</organism>
<protein>
    <submittedName>
        <fullName evidence="1">Uncharacterized protein</fullName>
    </submittedName>
</protein>
<proteinExistence type="predicted"/>
<sequence length="43" mass="4702">MSVIGSWRCQPDRVTAAVTSTGAPQRGHDTPVGSLECRQYRQV</sequence>
<evidence type="ECO:0000313" key="1">
    <source>
        <dbReference type="EMBL" id="BCJ35710.1"/>
    </source>
</evidence>
<name>A0A7R7DPV0_9ACTN</name>
<dbReference type="AlphaFoldDB" id="A0A7R7DPV0"/>
<evidence type="ECO:0000313" key="2">
    <source>
        <dbReference type="Proteomes" id="UP000611640"/>
    </source>
</evidence>
<keyword evidence="2" id="KW-1185">Reference proteome</keyword>
<dbReference type="KEGG" id="atl:Athai_32130"/>
<reference evidence="1 2" key="1">
    <citation type="submission" date="2020-08" db="EMBL/GenBank/DDBJ databases">
        <title>Whole genome shotgun sequence of Actinocatenispora thailandica NBRC 105041.</title>
        <authorList>
            <person name="Komaki H."/>
            <person name="Tamura T."/>
        </authorList>
    </citation>
    <scope>NUCLEOTIDE SEQUENCE [LARGE SCALE GENOMIC DNA]</scope>
    <source>
        <strain evidence="1 2">NBRC 105041</strain>
    </source>
</reference>
<gene>
    <name evidence="1" type="ORF">Athai_32130</name>
</gene>
<dbReference type="EMBL" id="AP023355">
    <property type="protein sequence ID" value="BCJ35710.1"/>
    <property type="molecule type" value="Genomic_DNA"/>
</dbReference>
<dbReference type="Proteomes" id="UP000611640">
    <property type="component" value="Chromosome"/>
</dbReference>